<dbReference type="AlphaFoldDB" id="A0A7X0RNE9"/>
<evidence type="ECO:0000256" key="2">
    <source>
        <dbReference type="PROSITE-ProRule" id="PRU00335"/>
    </source>
</evidence>
<dbReference type="PANTHER" id="PTHR43479:SF7">
    <property type="entry name" value="TETR-FAMILY TRANSCRIPTIONAL REGULATOR"/>
    <property type="match status" value="1"/>
</dbReference>
<dbReference type="Pfam" id="PF14278">
    <property type="entry name" value="TetR_C_8"/>
    <property type="match status" value="1"/>
</dbReference>
<dbReference type="Proteomes" id="UP000547209">
    <property type="component" value="Unassembled WGS sequence"/>
</dbReference>
<protein>
    <submittedName>
        <fullName evidence="4">TetR/AcrR family transcriptional regulator</fullName>
    </submittedName>
</protein>
<evidence type="ECO:0000313" key="4">
    <source>
        <dbReference type="EMBL" id="MBB6669556.1"/>
    </source>
</evidence>
<reference evidence="4 5" key="1">
    <citation type="submission" date="2020-08" db="EMBL/GenBank/DDBJ databases">
        <title>Cohnella phylogeny.</title>
        <authorList>
            <person name="Dunlap C."/>
        </authorList>
    </citation>
    <scope>NUCLEOTIDE SEQUENCE [LARGE SCALE GENOMIC DNA]</scope>
    <source>
        <strain evidence="4 5">DSM 28246</strain>
    </source>
</reference>
<sequence>MPKVQQYPDARVTRTRGLLKKALLALLEEKPFSGIRIKEIAERARVNRVTFYDHYVSKEELLSELIDEVLTEYGDIIEGMPRSSLAQWPPTNYLGTIRLSVGHIKKHADFYRIMLLTNGVPDFSNRLHDQMSLSLHESMRSMGEVSPDVSLDLFVDWIIGGAIGVYKYWLQEGLRQSEEEIAQQMLKITLASSGVFKLKPR</sequence>
<dbReference type="PANTHER" id="PTHR43479">
    <property type="entry name" value="ACREF/ENVCD OPERON REPRESSOR-RELATED"/>
    <property type="match status" value="1"/>
</dbReference>
<proteinExistence type="predicted"/>
<dbReference type="SUPFAM" id="SSF46689">
    <property type="entry name" value="Homeodomain-like"/>
    <property type="match status" value="1"/>
</dbReference>
<name>A0A7X0RNE9_9BACL</name>
<keyword evidence="1 2" id="KW-0238">DNA-binding</keyword>
<evidence type="ECO:0000313" key="5">
    <source>
        <dbReference type="Proteomes" id="UP000547209"/>
    </source>
</evidence>
<dbReference type="PROSITE" id="PS50977">
    <property type="entry name" value="HTH_TETR_2"/>
    <property type="match status" value="1"/>
</dbReference>
<dbReference type="Gene3D" id="1.10.357.10">
    <property type="entry name" value="Tetracycline Repressor, domain 2"/>
    <property type="match status" value="1"/>
</dbReference>
<dbReference type="InterPro" id="IPR050624">
    <property type="entry name" value="HTH-type_Tx_Regulator"/>
</dbReference>
<dbReference type="InterPro" id="IPR001647">
    <property type="entry name" value="HTH_TetR"/>
</dbReference>
<comment type="caution">
    <text evidence="4">The sequence shown here is derived from an EMBL/GenBank/DDBJ whole genome shotgun (WGS) entry which is preliminary data.</text>
</comment>
<keyword evidence="5" id="KW-1185">Reference proteome</keyword>
<dbReference type="EMBL" id="JACJVP010000001">
    <property type="protein sequence ID" value="MBB6669556.1"/>
    <property type="molecule type" value="Genomic_DNA"/>
</dbReference>
<dbReference type="InterPro" id="IPR039532">
    <property type="entry name" value="TetR_C_Firmicutes"/>
</dbReference>
<evidence type="ECO:0000256" key="1">
    <source>
        <dbReference type="ARBA" id="ARBA00023125"/>
    </source>
</evidence>
<feature type="domain" description="HTH tetR-type" evidence="3">
    <location>
        <begin position="13"/>
        <end position="73"/>
    </location>
</feature>
<dbReference type="GO" id="GO:0003677">
    <property type="term" value="F:DNA binding"/>
    <property type="evidence" value="ECO:0007669"/>
    <property type="project" value="UniProtKB-UniRule"/>
</dbReference>
<gene>
    <name evidence="4" type="ORF">H7C19_02535</name>
</gene>
<feature type="DNA-binding region" description="H-T-H motif" evidence="2">
    <location>
        <begin position="36"/>
        <end position="55"/>
    </location>
</feature>
<evidence type="ECO:0000259" key="3">
    <source>
        <dbReference type="PROSITE" id="PS50977"/>
    </source>
</evidence>
<accession>A0A7X0RNE9</accession>
<dbReference type="InterPro" id="IPR009057">
    <property type="entry name" value="Homeodomain-like_sf"/>
</dbReference>
<dbReference type="RefSeq" id="WP_185140957.1">
    <property type="nucleotide sequence ID" value="NZ_JACJVP010000001.1"/>
</dbReference>
<organism evidence="4 5">
    <name type="scientific">Cohnella nanjingensis</name>
    <dbReference type="NCBI Taxonomy" id="1387779"/>
    <lineage>
        <taxon>Bacteria</taxon>
        <taxon>Bacillati</taxon>
        <taxon>Bacillota</taxon>
        <taxon>Bacilli</taxon>
        <taxon>Bacillales</taxon>
        <taxon>Paenibacillaceae</taxon>
        <taxon>Cohnella</taxon>
    </lineage>
</organism>
<dbReference type="Pfam" id="PF00440">
    <property type="entry name" value="TetR_N"/>
    <property type="match status" value="1"/>
</dbReference>